<protein>
    <submittedName>
        <fullName evidence="2">Ig-like domain-containing protein</fullName>
    </submittedName>
</protein>
<proteinExistence type="predicted"/>
<dbReference type="Gene3D" id="2.60.40.10">
    <property type="entry name" value="Immunoglobulins"/>
    <property type="match status" value="1"/>
</dbReference>
<gene>
    <name evidence="2" type="ORF">PZE19_01320</name>
</gene>
<dbReference type="InterPro" id="IPR044016">
    <property type="entry name" value="Big_13"/>
</dbReference>
<dbReference type="Proteomes" id="UP001216907">
    <property type="component" value="Unassembled WGS sequence"/>
</dbReference>
<accession>A0ABT6F4B9</accession>
<dbReference type="EMBL" id="JARRAG010000001">
    <property type="protein sequence ID" value="MDG3002416.1"/>
    <property type="molecule type" value="Genomic_DNA"/>
</dbReference>
<evidence type="ECO:0000313" key="2">
    <source>
        <dbReference type="EMBL" id="MDG3002416.1"/>
    </source>
</evidence>
<dbReference type="Pfam" id="PF19077">
    <property type="entry name" value="Big_13"/>
    <property type="match status" value="1"/>
</dbReference>
<reference evidence="2 3" key="1">
    <citation type="submission" date="2023-03" db="EMBL/GenBank/DDBJ databases">
        <title>Paludisphaera mucosa sp. nov. a novel planctomycete from northern fen.</title>
        <authorList>
            <person name="Ivanova A."/>
        </authorList>
    </citation>
    <scope>NUCLEOTIDE SEQUENCE [LARGE SCALE GENOMIC DNA]</scope>
    <source>
        <strain evidence="2 3">Pla2</strain>
    </source>
</reference>
<feature type="domain" description="Bacterial Ig-like" evidence="1">
    <location>
        <begin position="352"/>
        <end position="426"/>
    </location>
</feature>
<keyword evidence="3" id="KW-1185">Reference proteome</keyword>
<name>A0ABT6F4B9_9BACT</name>
<evidence type="ECO:0000259" key="1">
    <source>
        <dbReference type="Pfam" id="PF19077"/>
    </source>
</evidence>
<evidence type="ECO:0000313" key="3">
    <source>
        <dbReference type="Proteomes" id="UP001216907"/>
    </source>
</evidence>
<comment type="caution">
    <text evidence="2">The sequence shown here is derived from an EMBL/GenBank/DDBJ whole genome shotgun (WGS) entry which is preliminary data.</text>
</comment>
<dbReference type="InterPro" id="IPR013783">
    <property type="entry name" value="Ig-like_fold"/>
</dbReference>
<dbReference type="RefSeq" id="WP_277858780.1">
    <property type="nucleotide sequence ID" value="NZ_JARRAG010000001.1"/>
</dbReference>
<organism evidence="2 3">
    <name type="scientific">Paludisphaera mucosa</name>
    <dbReference type="NCBI Taxonomy" id="3030827"/>
    <lineage>
        <taxon>Bacteria</taxon>
        <taxon>Pseudomonadati</taxon>
        <taxon>Planctomycetota</taxon>
        <taxon>Planctomycetia</taxon>
        <taxon>Isosphaerales</taxon>
        <taxon>Isosphaeraceae</taxon>
        <taxon>Paludisphaera</taxon>
    </lineage>
</organism>
<sequence length="572" mass="57182">MDRRGAKSAWVRGFDSLETRELMAWSVAVVPGVAGVAGRALSGPIAQIIGVDPAVDPSTYTATIQWTPAASPVVVTPARTASPNTLDISGTFVFPTAGIYSVRIGVTDAANLTMFATSSISIVEPYSIIAAPVAISGGLGTTPFSGPVATFATTRPNSSIADFSAVIQWGDGSSSPGDIKGGPSSFTVSGSHPYESAGTFTTSISIVGVGDAPSGSTMGTATITAPSSGVTASGRTFVASAGQTINSGAPADDVVIATFTDPSPTAVGTYSALIDWGGGRTGPGAIRLEAGTSDQFEVRGTISYDSARSYPVKVAIYKSGSPFATASSTAQVVNTGASFSFTAGLAIAPGNGPNAANGYTLTNRPTFAGTATPYATVQLYARPTIADATIPIGSGVADGSGAWSVQSTPLADGAYAVTAVQTPPAGYPGEPVSLAANQGRVVVDTVAPQVVGVATDRSGRVTVLFRDESSGMDASTLHDAGDYALLGKRSSVIRPTSATLESVGASPTDAAVVSLALPGGRRTRSAFGRLRIDAAAAGGAGATDLAGNAVAPFVASLGRGRTVKPAARRRAR</sequence>